<dbReference type="EMBL" id="JAFJMO010000010">
    <property type="protein sequence ID" value="KAJ8265355.1"/>
    <property type="molecule type" value="Genomic_DNA"/>
</dbReference>
<feature type="compositionally biased region" description="Polar residues" evidence="1">
    <location>
        <begin position="146"/>
        <end position="155"/>
    </location>
</feature>
<proteinExistence type="predicted"/>
<dbReference type="SMART" id="SM00461">
    <property type="entry name" value="WH1"/>
    <property type="match status" value="1"/>
</dbReference>
<feature type="region of interest" description="Disordered" evidence="1">
    <location>
        <begin position="136"/>
        <end position="157"/>
    </location>
</feature>
<organism evidence="3 4">
    <name type="scientific">Conger conger</name>
    <name type="common">Conger eel</name>
    <name type="synonym">Muraena conger</name>
    <dbReference type="NCBI Taxonomy" id="82655"/>
    <lineage>
        <taxon>Eukaryota</taxon>
        <taxon>Metazoa</taxon>
        <taxon>Chordata</taxon>
        <taxon>Craniata</taxon>
        <taxon>Vertebrata</taxon>
        <taxon>Euteleostomi</taxon>
        <taxon>Actinopterygii</taxon>
        <taxon>Neopterygii</taxon>
        <taxon>Teleostei</taxon>
        <taxon>Anguilliformes</taxon>
        <taxon>Congridae</taxon>
        <taxon>Conger</taxon>
    </lineage>
</organism>
<dbReference type="CDD" id="cd01205">
    <property type="entry name" value="EVH1_WASP-like"/>
    <property type="match status" value="1"/>
</dbReference>
<evidence type="ECO:0000313" key="4">
    <source>
        <dbReference type="Proteomes" id="UP001152803"/>
    </source>
</evidence>
<dbReference type="AlphaFoldDB" id="A0A9Q1HVY5"/>
<name>A0A9Q1HVY5_CONCO</name>
<dbReference type="Gene3D" id="2.30.29.30">
    <property type="entry name" value="Pleckstrin-homology domain (PH domain)/Phosphotyrosine-binding domain (PTB)"/>
    <property type="match status" value="1"/>
</dbReference>
<feature type="compositionally biased region" description="Low complexity" evidence="1">
    <location>
        <begin position="314"/>
        <end position="323"/>
    </location>
</feature>
<dbReference type="SUPFAM" id="SSF50729">
    <property type="entry name" value="PH domain-like"/>
    <property type="match status" value="1"/>
</dbReference>
<dbReference type="PROSITE" id="PS50229">
    <property type="entry name" value="WH1"/>
    <property type="match status" value="1"/>
</dbReference>
<dbReference type="InterPro" id="IPR011993">
    <property type="entry name" value="PH-like_dom_sf"/>
</dbReference>
<protein>
    <recommendedName>
        <fullName evidence="2">WH1 domain-containing protein</fullName>
    </recommendedName>
</protein>
<feature type="region of interest" description="Disordered" evidence="1">
    <location>
        <begin position="169"/>
        <end position="197"/>
    </location>
</feature>
<dbReference type="FunFam" id="2.30.29.30:FF:000130">
    <property type="entry name" value="neural Wiskott-Aldrich syndrome protein"/>
    <property type="match status" value="1"/>
</dbReference>
<dbReference type="OrthoDB" id="8963340at2759"/>
<comment type="caution">
    <text evidence="3">The sequence shown here is derived from an EMBL/GenBank/DDBJ whole genome shotgun (WGS) entry which is preliminary data.</text>
</comment>
<reference evidence="3" key="1">
    <citation type="journal article" date="2023" name="Science">
        <title>Genome structures resolve the early diversification of teleost fishes.</title>
        <authorList>
            <person name="Parey E."/>
            <person name="Louis A."/>
            <person name="Montfort J."/>
            <person name="Bouchez O."/>
            <person name="Roques C."/>
            <person name="Iampietro C."/>
            <person name="Lluch J."/>
            <person name="Castinel A."/>
            <person name="Donnadieu C."/>
            <person name="Desvignes T."/>
            <person name="Floi Bucao C."/>
            <person name="Jouanno E."/>
            <person name="Wen M."/>
            <person name="Mejri S."/>
            <person name="Dirks R."/>
            <person name="Jansen H."/>
            <person name="Henkel C."/>
            <person name="Chen W.J."/>
            <person name="Zahm M."/>
            <person name="Cabau C."/>
            <person name="Klopp C."/>
            <person name="Thompson A.W."/>
            <person name="Robinson-Rechavi M."/>
            <person name="Braasch I."/>
            <person name="Lecointre G."/>
            <person name="Bobe J."/>
            <person name="Postlethwait J.H."/>
            <person name="Berthelot C."/>
            <person name="Roest Crollius H."/>
            <person name="Guiguen Y."/>
        </authorList>
    </citation>
    <scope>NUCLEOTIDE SEQUENCE</scope>
    <source>
        <strain evidence="3">Concon-B</strain>
    </source>
</reference>
<feature type="region of interest" description="Disordered" evidence="1">
    <location>
        <begin position="224"/>
        <end position="323"/>
    </location>
</feature>
<dbReference type="InterPro" id="IPR033927">
    <property type="entry name" value="WASPfam_EVH1"/>
</dbReference>
<evidence type="ECO:0000313" key="3">
    <source>
        <dbReference type="EMBL" id="KAJ8265355.1"/>
    </source>
</evidence>
<feature type="compositionally biased region" description="Pro residues" evidence="1">
    <location>
        <begin position="303"/>
        <end position="313"/>
    </location>
</feature>
<keyword evidence="4" id="KW-1185">Reference proteome</keyword>
<evidence type="ECO:0000256" key="1">
    <source>
        <dbReference type="SAM" id="MobiDB-lite"/>
    </source>
</evidence>
<evidence type="ECO:0000259" key="2">
    <source>
        <dbReference type="PROSITE" id="PS50229"/>
    </source>
</evidence>
<accession>A0A9Q1HVY5</accession>
<sequence>MSLRVYSDLISSRDNALLFSLLGPKCSVMASAVAQVYVGSMEPRGHEATWRCAASGVVCLVNDQSLHSYYLRLYSVKRAKLLWEQELYIPFRYSAPRPFFHTFPADDFQAGLNFADEAEAEEFLSAVRTHIKSARDEGRKSFSGLHENTQDSSAEMTHDHTLEPFSEQVARSMSNKSESNLNYSNNNPEKSFNGNTLGPAQQTVIVKAGINDTVLKRIHISRNPPMAEHQGGLKAAQKGSQSHQPQSPPKCRRAVSSLALTKGPLPPLPAQARLPPARESQSMSQNIRKEGPFSATPVAYDAIPPPPSMPAPRLPALSAVNRK</sequence>
<gene>
    <name evidence="3" type="ORF">COCON_G00144540</name>
</gene>
<dbReference type="Proteomes" id="UP001152803">
    <property type="component" value="Unassembled WGS sequence"/>
</dbReference>
<dbReference type="InterPro" id="IPR000697">
    <property type="entry name" value="WH1/EVH1_dom"/>
</dbReference>
<feature type="domain" description="WH1" evidence="2">
    <location>
        <begin position="22"/>
        <end position="134"/>
    </location>
</feature>
<dbReference type="Pfam" id="PF00568">
    <property type="entry name" value="WH1"/>
    <property type="match status" value="1"/>
</dbReference>